<proteinExistence type="predicted"/>
<feature type="region of interest" description="Disordered" evidence="1">
    <location>
        <begin position="1"/>
        <end position="26"/>
    </location>
</feature>
<accession>A0ABQ1BFU9</accession>
<feature type="compositionally biased region" description="Basic and acidic residues" evidence="1">
    <location>
        <begin position="1"/>
        <end position="11"/>
    </location>
</feature>
<evidence type="ECO:0008006" key="4">
    <source>
        <dbReference type="Google" id="ProtNLM"/>
    </source>
</evidence>
<organism evidence="2 3">
    <name type="scientific">Aspergillus udagawae</name>
    <dbReference type="NCBI Taxonomy" id="91492"/>
    <lineage>
        <taxon>Eukaryota</taxon>
        <taxon>Fungi</taxon>
        <taxon>Dikarya</taxon>
        <taxon>Ascomycota</taxon>
        <taxon>Pezizomycotina</taxon>
        <taxon>Eurotiomycetes</taxon>
        <taxon>Eurotiomycetidae</taxon>
        <taxon>Eurotiales</taxon>
        <taxon>Aspergillaceae</taxon>
        <taxon>Aspergillus</taxon>
        <taxon>Aspergillus subgen. Fumigati</taxon>
    </lineage>
</organism>
<evidence type="ECO:0000313" key="3">
    <source>
        <dbReference type="Proteomes" id="UP000465266"/>
    </source>
</evidence>
<evidence type="ECO:0000256" key="1">
    <source>
        <dbReference type="SAM" id="MobiDB-lite"/>
    </source>
</evidence>
<reference evidence="2 3" key="1">
    <citation type="submission" date="2020-01" db="EMBL/GenBank/DDBJ databases">
        <title>Draft genome sequence of Aspergillus udagawae IFM 53868.</title>
        <authorList>
            <person name="Takahashi H."/>
            <person name="Yaguchi T."/>
        </authorList>
    </citation>
    <scope>NUCLEOTIDE SEQUENCE [LARGE SCALE GENOMIC DNA]</scope>
    <source>
        <strain evidence="2 3">IFM 53868</strain>
    </source>
</reference>
<keyword evidence="3" id="KW-1185">Reference proteome</keyword>
<evidence type="ECO:0000313" key="2">
    <source>
        <dbReference type="EMBL" id="GFG01012.1"/>
    </source>
</evidence>
<feature type="compositionally biased region" description="Basic residues" evidence="1">
    <location>
        <begin position="434"/>
        <end position="444"/>
    </location>
</feature>
<gene>
    <name evidence="2" type="ORF">IFM53868_10916</name>
</gene>
<dbReference type="EMBL" id="BLKG01000303">
    <property type="protein sequence ID" value="GFG01012.1"/>
    <property type="molecule type" value="Genomic_DNA"/>
</dbReference>
<sequence>MMEPETDRDKATSTTETSTIEHDTLHAPFTLSNTPLTVSSLSTGYQRSPFIFLIPTLNNHVAHKDLKTTSGSSKSIQILPASPLQLSRPPRQLTTEISNGSLHSKMCHLSIFWHNCDHLIPMTLTCPFQDLPSHTTEPTSTALLGDPCPLCRQQYTPNRQTLTTHQSLLTAQTLASILNASLAQPGFLDMVARFFARGDHKRFDQPGPEKAVYDQSDEYLDSLAEESRLAVQTLSLNLDLDDLCDLCDLPPAPNSDPEAQDGHEESNMPTPMATALASWDGLNWEGRNEHPSAGFYYYSTGSGPKTGTEQAHTPTPASQQLLAAGWASDIAAHEGDGDGKPAWNGARDQLQAVTDGVPYTPIPVTIPIHGSTCALAGSESNRRGESMDASSPHAPRKRYEMPRAILVRRITQRRNGKKRQEMVSIGKSPLARGEHHRKRDKREE</sequence>
<name>A0ABQ1BFU9_9EURO</name>
<protein>
    <recommendedName>
        <fullName evidence="4">C2H2-type domain-containing protein</fullName>
    </recommendedName>
</protein>
<feature type="region of interest" description="Disordered" evidence="1">
    <location>
        <begin position="375"/>
        <end position="444"/>
    </location>
</feature>
<feature type="region of interest" description="Disordered" evidence="1">
    <location>
        <begin position="249"/>
        <end position="268"/>
    </location>
</feature>
<dbReference type="Proteomes" id="UP000465266">
    <property type="component" value="Unassembled WGS sequence"/>
</dbReference>
<comment type="caution">
    <text evidence="2">The sequence shown here is derived from an EMBL/GenBank/DDBJ whole genome shotgun (WGS) entry which is preliminary data.</text>
</comment>